<keyword evidence="10" id="KW-0067">ATP-binding</keyword>
<feature type="transmembrane region" description="Helical" evidence="14">
    <location>
        <begin position="20"/>
        <end position="38"/>
    </location>
</feature>
<dbReference type="CDD" id="cd06225">
    <property type="entry name" value="HAMP"/>
    <property type="match status" value="1"/>
</dbReference>
<dbReference type="Proteomes" id="UP001276854">
    <property type="component" value="Unassembled WGS sequence"/>
</dbReference>
<evidence type="ECO:0000256" key="6">
    <source>
        <dbReference type="ARBA" id="ARBA00022679"/>
    </source>
</evidence>
<evidence type="ECO:0000256" key="14">
    <source>
        <dbReference type="SAM" id="Phobius"/>
    </source>
</evidence>
<evidence type="ECO:0000313" key="17">
    <source>
        <dbReference type="EMBL" id="MDW2796396.1"/>
    </source>
</evidence>
<evidence type="ECO:0000256" key="3">
    <source>
        <dbReference type="ARBA" id="ARBA00012438"/>
    </source>
</evidence>
<keyword evidence="6" id="KW-0808">Transferase</keyword>
<dbReference type="InterPro" id="IPR003660">
    <property type="entry name" value="HAMP_dom"/>
</dbReference>
<dbReference type="EMBL" id="JAWONS010000037">
    <property type="protein sequence ID" value="MDW2796396.1"/>
    <property type="molecule type" value="Genomic_DNA"/>
</dbReference>
<dbReference type="InterPro" id="IPR036097">
    <property type="entry name" value="HisK_dim/P_sf"/>
</dbReference>
<feature type="domain" description="Histidine kinase" evidence="15">
    <location>
        <begin position="260"/>
        <end position="476"/>
    </location>
</feature>
<dbReference type="PROSITE" id="PS50109">
    <property type="entry name" value="HIS_KIN"/>
    <property type="match status" value="1"/>
</dbReference>
<evidence type="ECO:0000256" key="11">
    <source>
        <dbReference type="ARBA" id="ARBA00022989"/>
    </source>
</evidence>
<keyword evidence="18" id="KW-1185">Reference proteome</keyword>
<dbReference type="InterPro" id="IPR003661">
    <property type="entry name" value="HisK_dim/P_dom"/>
</dbReference>
<comment type="catalytic activity">
    <reaction evidence="1">
        <text>ATP + protein L-histidine = ADP + protein N-phospho-L-histidine.</text>
        <dbReference type="EC" id="2.7.13.3"/>
    </reaction>
</comment>
<accession>A0ABU4GFP8</accession>
<evidence type="ECO:0000256" key="10">
    <source>
        <dbReference type="ARBA" id="ARBA00022840"/>
    </source>
</evidence>
<dbReference type="Pfam" id="PF00512">
    <property type="entry name" value="HisKA"/>
    <property type="match status" value="1"/>
</dbReference>
<dbReference type="PANTHER" id="PTHR45528">
    <property type="entry name" value="SENSOR HISTIDINE KINASE CPXA"/>
    <property type="match status" value="1"/>
</dbReference>
<evidence type="ECO:0000256" key="7">
    <source>
        <dbReference type="ARBA" id="ARBA00022692"/>
    </source>
</evidence>
<evidence type="ECO:0000256" key="2">
    <source>
        <dbReference type="ARBA" id="ARBA00004651"/>
    </source>
</evidence>
<evidence type="ECO:0000256" key="4">
    <source>
        <dbReference type="ARBA" id="ARBA00022475"/>
    </source>
</evidence>
<organism evidence="17 18">
    <name type="scientific">Clostridium boliviensis</name>
    <dbReference type="NCBI Taxonomy" id="318465"/>
    <lineage>
        <taxon>Bacteria</taxon>
        <taxon>Bacillati</taxon>
        <taxon>Bacillota</taxon>
        <taxon>Clostridia</taxon>
        <taxon>Eubacteriales</taxon>
        <taxon>Clostridiaceae</taxon>
        <taxon>Clostridium</taxon>
    </lineage>
</organism>
<keyword evidence="9 17" id="KW-0418">Kinase</keyword>
<dbReference type="EC" id="2.7.13.3" evidence="3"/>
<dbReference type="InterPro" id="IPR050398">
    <property type="entry name" value="HssS/ArlS-like"/>
</dbReference>
<dbReference type="CDD" id="cd00075">
    <property type="entry name" value="HATPase"/>
    <property type="match status" value="1"/>
</dbReference>
<dbReference type="CDD" id="cd00082">
    <property type="entry name" value="HisKA"/>
    <property type="match status" value="1"/>
</dbReference>
<dbReference type="SMART" id="SM00387">
    <property type="entry name" value="HATPase_c"/>
    <property type="match status" value="1"/>
</dbReference>
<evidence type="ECO:0000256" key="12">
    <source>
        <dbReference type="ARBA" id="ARBA00023012"/>
    </source>
</evidence>
<dbReference type="PANTHER" id="PTHR45528:SF1">
    <property type="entry name" value="SENSOR HISTIDINE KINASE CPXA"/>
    <property type="match status" value="1"/>
</dbReference>
<dbReference type="Gene3D" id="6.10.340.10">
    <property type="match status" value="1"/>
</dbReference>
<evidence type="ECO:0000259" key="15">
    <source>
        <dbReference type="PROSITE" id="PS50109"/>
    </source>
</evidence>
<evidence type="ECO:0000256" key="13">
    <source>
        <dbReference type="ARBA" id="ARBA00023136"/>
    </source>
</evidence>
<keyword evidence="7 14" id="KW-0812">Transmembrane</keyword>
<dbReference type="InterPro" id="IPR036890">
    <property type="entry name" value="HATPase_C_sf"/>
</dbReference>
<dbReference type="SMART" id="SM00304">
    <property type="entry name" value="HAMP"/>
    <property type="match status" value="1"/>
</dbReference>
<keyword evidence="11 14" id="KW-1133">Transmembrane helix</keyword>
<comment type="caution">
    <text evidence="17">The sequence shown here is derived from an EMBL/GenBank/DDBJ whole genome shotgun (WGS) entry which is preliminary data.</text>
</comment>
<keyword evidence="13 14" id="KW-0472">Membrane</keyword>
<evidence type="ECO:0000256" key="1">
    <source>
        <dbReference type="ARBA" id="ARBA00000085"/>
    </source>
</evidence>
<dbReference type="Gene3D" id="3.30.565.10">
    <property type="entry name" value="Histidine kinase-like ATPase, C-terminal domain"/>
    <property type="match status" value="1"/>
</dbReference>
<dbReference type="GO" id="GO:0016301">
    <property type="term" value="F:kinase activity"/>
    <property type="evidence" value="ECO:0007669"/>
    <property type="project" value="UniProtKB-KW"/>
</dbReference>
<evidence type="ECO:0000259" key="16">
    <source>
        <dbReference type="PROSITE" id="PS50885"/>
    </source>
</evidence>
<evidence type="ECO:0000256" key="9">
    <source>
        <dbReference type="ARBA" id="ARBA00022777"/>
    </source>
</evidence>
<keyword evidence="8" id="KW-0547">Nucleotide-binding</keyword>
<dbReference type="Pfam" id="PF00672">
    <property type="entry name" value="HAMP"/>
    <property type="match status" value="1"/>
</dbReference>
<protein>
    <recommendedName>
        <fullName evidence="3">histidine kinase</fullName>
        <ecNumber evidence="3">2.7.13.3</ecNumber>
    </recommendedName>
</protein>
<dbReference type="InterPro" id="IPR004358">
    <property type="entry name" value="Sig_transdc_His_kin-like_C"/>
</dbReference>
<reference evidence="17 18" key="1">
    <citation type="submission" date="2023-10" db="EMBL/GenBank/DDBJ databases">
        <title>A novel Glycoside Hydrolase 43-Like Enzyme from Clostrdium boliviensis is an Endo-xylanase, and a Candidate for Xylooligosaccharides Production from Different Xylan Substrates.</title>
        <authorList>
            <person name="Alvarez M.T."/>
            <person name="Rocabado-Villegas L.R."/>
            <person name="Salas-Veizaga D.M."/>
            <person name="Linares-Pasten J.A."/>
            <person name="Gudmundsdottir E.E."/>
            <person name="Hreggvidsson G.O."/>
            <person name="Adlercreutz P."/>
            <person name="Nordberg Karlsson E."/>
        </authorList>
    </citation>
    <scope>NUCLEOTIDE SEQUENCE [LARGE SCALE GENOMIC DNA]</scope>
    <source>
        <strain evidence="17 18">E-1</strain>
    </source>
</reference>
<gene>
    <name evidence="17" type="ORF">RZO55_02195</name>
</gene>
<dbReference type="PROSITE" id="PS50885">
    <property type="entry name" value="HAMP"/>
    <property type="match status" value="1"/>
</dbReference>
<feature type="domain" description="HAMP" evidence="16">
    <location>
        <begin position="193"/>
        <end position="245"/>
    </location>
</feature>
<dbReference type="SMART" id="SM00388">
    <property type="entry name" value="HisKA"/>
    <property type="match status" value="1"/>
</dbReference>
<dbReference type="RefSeq" id="WP_318062673.1">
    <property type="nucleotide sequence ID" value="NZ_JAWONS010000037.1"/>
</dbReference>
<dbReference type="SUPFAM" id="SSF47384">
    <property type="entry name" value="Homodimeric domain of signal transducing histidine kinase"/>
    <property type="match status" value="1"/>
</dbReference>
<keyword evidence="12" id="KW-0902">Two-component regulatory system</keyword>
<dbReference type="Gene3D" id="1.10.287.130">
    <property type="match status" value="1"/>
</dbReference>
<keyword evidence="5" id="KW-0597">Phosphoprotein</keyword>
<dbReference type="SUPFAM" id="SSF55874">
    <property type="entry name" value="ATPase domain of HSP90 chaperone/DNA topoisomerase II/histidine kinase"/>
    <property type="match status" value="1"/>
</dbReference>
<feature type="transmembrane region" description="Helical" evidence="14">
    <location>
        <begin position="162"/>
        <end position="183"/>
    </location>
</feature>
<sequence>MNKEKQTVKRRIFNSNTRMVLVTLSLFLFVNMFLINLYESTYKSSMIGSSELADNTEQIRYILTDWNPSPKEEAINNLAAKLKRYGFSICVEIDSEVIYSNTDFPVSELISYIGDYLETDGKVHIYVQDYMTVLIQNVMNEKMKVFAIAGEYHEFWSQKNSWTTILILLLIDGIFCIGALLIISQFFTKRLIEHITNPLDALSEGAKRMKEGNFSEPVKYKGDIEFEYVCDAFNEMQEHITEANAEKESYEKVRVEMVAGISHDLRTPLTAIRGTIKGLKDGVAATPELREKFLDTAYRRTIEMDRLLERLFYFSKLETGNMPLLFEKTEWSEYLEAYVKKYELLIENESIKIKIKDVKKGLFSNVDREQMKRILDNILENSKKYAETDKLEITINIFEEHAYVVLEISDNGCGVSQDKIPHIFEQFFRGDESRKIKEGNGLGLYIVKYLVNAMGGTVDAENSNGFTIRIRLPILAE</sequence>
<evidence type="ECO:0000256" key="8">
    <source>
        <dbReference type="ARBA" id="ARBA00022741"/>
    </source>
</evidence>
<dbReference type="InterPro" id="IPR003594">
    <property type="entry name" value="HATPase_dom"/>
</dbReference>
<dbReference type="Pfam" id="PF02518">
    <property type="entry name" value="HATPase_c"/>
    <property type="match status" value="1"/>
</dbReference>
<dbReference type="SUPFAM" id="SSF158472">
    <property type="entry name" value="HAMP domain-like"/>
    <property type="match status" value="1"/>
</dbReference>
<evidence type="ECO:0000256" key="5">
    <source>
        <dbReference type="ARBA" id="ARBA00022553"/>
    </source>
</evidence>
<dbReference type="PRINTS" id="PR00344">
    <property type="entry name" value="BCTRLSENSOR"/>
</dbReference>
<name>A0ABU4GFP8_9CLOT</name>
<comment type="subcellular location">
    <subcellularLocation>
        <location evidence="2">Cell membrane</location>
        <topology evidence="2">Multi-pass membrane protein</topology>
    </subcellularLocation>
</comment>
<proteinExistence type="predicted"/>
<keyword evidence="4" id="KW-1003">Cell membrane</keyword>
<dbReference type="InterPro" id="IPR005467">
    <property type="entry name" value="His_kinase_dom"/>
</dbReference>
<evidence type="ECO:0000313" key="18">
    <source>
        <dbReference type="Proteomes" id="UP001276854"/>
    </source>
</evidence>